<dbReference type="Proteomes" id="UP001162992">
    <property type="component" value="Chromosome 11"/>
</dbReference>
<reference evidence="2" key="1">
    <citation type="journal article" date="2024" name="Proc. Natl. Acad. Sci. U.S.A.">
        <title>Extraordinary preservation of gene collinearity over three hundred million years revealed in homosporous lycophytes.</title>
        <authorList>
            <person name="Li C."/>
            <person name="Wickell D."/>
            <person name="Kuo L.Y."/>
            <person name="Chen X."/>
            <person name="Nie B."/>
            <person name="Liao X."/>
            <person name="Peng D."/>
            <person name="Ji J."/>
            <person name="Jenkins J."/>
            <person name="Williams M."/>
            <person name="Shu S."/>
            <person name="Plott C."/>
            <person name="Barry K."/>
            <person name="Rajasekar S."/>
            <person name="Grimwood J."/>
            <person name="Han X."/>
            <person name="Sun S."/>
            <person name="Hou Z."/>
            <person name="He W."/>
            <person name="Dai G."/>
            <person name="Sun C."/>
            <person name="Schmutz J."/>
            <person name="Leebens-Mack J.H."/>
            <person name="Li F.W."/>
            <person name="Wang L."/>
        </authorList>
    </citation>
    <scope>NUCLEOTIDE SEQUENCE [LARGE SCALE GENOMIC DNA]</scope>
    <source>
        <strain evidence="2">cv. PW_Plant_1</strain>
    </source>
</reference>
<comment type="caution">
    <text evidence="1">The sequence shown here is derived from an EMBL/GenBank/DDBJ whole genome shotgun (WGS) entry which is preliminary data.</text>
</comment>
<protein>
    <submittedName>
        <fullName evidence="1">Uncharacterized protein</fullName>
    </submittedName>
</protein>
<keyword evidence="2" id="KW-1185">Reference proteome</keyword>
<evidence type="ECO:0000313" key="1">
    <source>
        <dbReference type="EMBL" id="KAJ7538004.1"/>
    </source>
</evidence>
<proteinExistence type="predicted"/>
<accession>A0ACC2C7J5</accession>
<name>A0ACC2C7J5_DIPCM</name>
<dbReference type="EMBL" id="CM055102">
    <property type="protein sequence ID" value="KAJ7538004.1"/>
    <property type="molecule type" value="Genomic_DNA"/>
</dbReference>
<gene>
    <name evidence="1" type="ORF">O6H91_11G031000</name>
</gene>
<sequence length="653" mass="74841">MSGPSDNEENDCGNEDFVGYEEEGFVQLDARVSTEKVVTHDSLIAAQIEDLKKVADMLNIKLQHARTLLIQHRWDKERLFADYVEKGKEKLFLEAGVPYLVASSSELKPSELGENLSCGICFEDIEKEDSTQMDCGHCFCNDCWTQHFIINIRDGQSRRLKCMADKCGAICDEDKVLTLVGAKDPKIQQLYQRFLLESYIEDNSNVKWCPRIPHCGNAIRIECEPYCEVECICGHQFCYNCLQQAHSPCSCHMWQLWTRKCLDGSETTNWMTAHTKPCPKCQKPVEKNGGCNLVSCICGQSFCWLCGGATGRSHTWNHIQGHSCGRYEEDREKVVRAKRDLNRYIHYYSRYKSHEDSFKRETKQRETLQEKISLLEATQHEARDYSWLTNGLNLLFRARRALQYSYVFAYYMFGNELFKDDICPKQNEINQNLFEGQQQMLEGYIERLSKHIETPFETLSNDDLVSDIRLAVIGCTGITNDRCRKMYDVIENELLSSLLTTTHHIAPYSSTGPEKVSVITCPNDNMDDTLDVGEQLEDDTVFPVEQSSLGNMMDERISITETTQSAENARDVKPSYHNEVAPRKGKDLKRPFEDRINAADSHKPTAQKMMLHDRHIYEDSLLVDRQTTNLGPDVINAERDVTLNLFPTSSSAE</sequence>
<evidence type="ECO:0000313" key="2">
    <source>
        <dbReference type="Proteomes" id="UP001162992"/>
    </source>
</evidence>
<organism evidence="1 2">
    <name type="scientific">Diphasiastrum complanatum</name>
    <name type="common">Issler's clubmoss</name>
    <name type="synonym">Lycopodium complanatum</name>
    <dbReference type="NCBI Taxonomy" id="34168"/>
    <lineage>
        <taxon>Eukaryota</taxon>
        <taxon>Viridiplantae</taxon>
        <taxon>Streptophyta</taxon>
        <taxon>Embryophyta</taxon>
        <taxon>Tracheophyta</taxon>
        <taxon>Lycopodiopsida</taxon>
        <taxon>Lycopodiales</taxon>
        <taxon>Lycopodiaceae</taxon>
        <taxon>Lycopodioideae</taxon>
        <taxon>Diphasiastrum</taxon>
    </lineage>
</organism>